<comment type="caution">
    <text evidence="2">The sequence shown here is derived from an EMBL/GenBank/DDBJ whole genome shotgun (WGS) entry which is preliminary data.</text>
</comment>
<evidence type="ECO:0000313" key="2">
    <source>
        <dbReference type="EMBL" id="MBC3537853.1"/>
    </source>
</evidence>
<feature type="signal peptide" evidence="1">
    <location>
        <begin position="1"/>
        <end position="28"/>
    </location>
</feature>
<feature type="chain" id="PRO_5046657114" description="Autotransporter domain-containing protein" evidence="1">
    <location>
        <begin position="29"/>
        <end position="854"/>
    </location>
</feature>
<name>A0ABR6VL13_9FIRM</name>
<sequence length="854" mass="87071">MSKRTKILTMLVLAGIAGLAPIAQPAMAEAIVVNGTSDGYDNSVYYLGNEDTHTDSNNTLTINGGTFVGAAGGSSVTTFLEDMDASSENTDTTAVSGNNLTFNDQPLEDDYQLISWAAGGVAINKDVTNNQVKVNYPTENIETYVMNDIDDDIIGGSTIQGKAEGNKVTINGIKYSEKYVYDGPDYVYGGYSYIGPVSGNEVHLNGGFIYNDVAAGAQGNADSGTTTDAMDTYLEDYAESLSFTKTGAVTNNKTYVDGAYTAGTVYGGYMTVPDSSDGATVQPGSITGNMVDVSNGANVDSVYGGYAYYSNAGNSSISMADNSVTIKDSIVEDGYVIGGYAETGDSTGQAVVSGNKVTATNATVNPSSGSDFYRIDIFGGSVFSDAYTGSTVDSNEVTVSDSTIGTAKSYIITLAGGYADYDTVSNNTLTVSGSTFQLSNLNQDHWIILAGGEKAYVAAAADTEGNVTNNTATLTDNTIVLNAGHRVMLTGGLNGYMANILNNSYWFGTGDSIGNTLNISGNTIGAAAASATGNKNYIAGGVAVGWDWNEGTDPNTYTYTYYPANATSNTANITSGTIGVNSLDVNNIAGGMVLTDGNAQSNTLNISGGTIGAVASNTNYVSGGYTALGNATGNTLNISGGTIGTASGSNSYIAGGYTASGTASGNTVNISGGTFGVADGETSDTTTAKTMSLLAATADATTPDLSTLSNYIAGGYSADGDTSDNTVNLTGSALATGFSLYGGVGQTSTGNTLNVYTKGNSVGSLAYFQNLNFYVPADAANGDTLLTVTGTADVTGATIKAGVADTTQLKSGDIINLLYDASGITTDNTTYGTLAGLNMITDAAFVTRPIAVKQ</sequence>
<evidence type="ECO:0000256" key="1">
    <source>
        <dbReference type="SAM" id="SignalP"/>
    </source>
</evidence>
<accession>A0ABR6VL13</accession>
<proteinExistence type="predicted"/>
<reference evidence="2 3" key="1">
    <citation type="submission" date="2020-08" db="EMBL/GenBank/DDBJ databases">
        <authorList>
            <person name="Liu C."/>
            <person name="Sun Q."/>
        </authorList>
    </citation>
    <scope>NUCLEOTIDE SEQUENCE [LARGE SCALE GENOMIC DNA]</scope>
    <source>
        <strain evidence="2 3">NSJ-59</strain>
    </source>
</reference>
<keyword evidence="3" id="KW-1185">Reference proteome</keyword>
<evidence type="ECO:0008006" key="4">
    <source>
        <dbReference type="Google" id="ProtNLM"/>
    </source>
</evidence>
<dbReference type="EMBL" id="JACOGK010000045">
    <property type="protein sequence ID" value="MBC3537853.1"/>
    <property type="molecule type" value="Genomic_DNA"/>
</dbReference>
<protein>
    <recommendedName>
        <fullName evidence="4">Autotransporter domain-containing protein</fullName>
    </recommendedName>
</protein>
<gene>
    <name evidence="2" type="ORF">H8J70_11440</name>
</gene>
<dbReference type="RefSeq" id="WP_186504425.1">
    <property type="nucleotide sequence ID" value="NZ_JACOGK010000045.1"/>
</dbReference>
<organism evidence="2 3">
    <name type="scientific">Megasphaera hominis</name>
    <dbReference type="NCBI Taxonomy" id="159836"/>
    <lineage>
        <taxon>Bacteria</taxon>
        <taxon>Bacillati</taxon>
        <taxon>Bacillota</taxon>
        <taxon>Negativicutes</taxon>
        <taxon>Veillonellales</taxon>
        <taxon>Veillonellaceae</taxon>
        <taxon>Megasphaera</taxon>
    </lineage>
</organism>
<keyword evidence="1" id="KW-0732">Signal</keyword>
<dbReference type="Proteomes" id="UP000606870">
    <property type="component" value="Unassembled WGS sequence"/>
</dbReference>
<evidence type="ECO:0000313" key="3">
    <source>
        <dbReference type="Proteomes" id="UP000606870"/>
    </source>
</evidence>